<keyword evidence="2" id="KW-1185">Reference proteome</keyword>
<name>A0ABP8ZN68_9ACTN</name>
<organism evidence="1 2">
    <name type="scientific">Streptomyces sanyensis</name>
    <dbReference type="NCBI Taxonomy" id="568869"/>
    <lineage>
        <taxon>Bacteria</taxon>
        <taxon>Bacillati</taxon>
        <taxon>Actinomycetota</taxon>
        <taxon>Actinomycetes</taxon>
        <taxon>Kitasatosporales</taxon>
        <taxon>Streptomycetaceae</taxon>
        <taxon>Streptomyces</taxon>
    </lineage>
</organism>
<proteinExistence type="predicted"/>
<protein>
    <submittedName>
        <fullName evidence="1">Uncharacterized protein</fullName>
    </submittedName>
</protein>
<reference evidence="2" key="1">
    <citation type="journal article" date="2019" name="Int. J. Syst. Evol. Microbiol.">
        <title>The Global Catalogue of Microorganisms (GCM) 10K type strain sequencing project: providing services to taxonomists for standard genome sequencing and annotation.</title>
        <authorList>
            <consortium name="The Broad Institute Genomics Platform"/>
            <consortium name="The Broad Institute Genome Sequencing Center for Infectious Disease"/>
            <person name="Wu L."/>
            <person name="Ma J."/>
        </authorList>
    </citation>
    <scope>NUCLEOTIDE SEQUENCE [LARGE SCALE GENOMIC DNA]</scope>
    <source>
        <strain evidence="2">JCM 18324</strain>
    </source>
</reference>
<dbReference type="EMBL" id="BAABJV010000001">
    <property type="protein sequence ID" value="GAA4760114.1"/>
    <property type="molecule type" value="Genomic_DNA"/>
</dbReference>
<dbReference type="Proteomes" id="UP001501147">
    <property type="component" value="Unassembled WGS sequence"/>
</dbReference>
<comment type="caution">
    <text evidence="1">The sequence shown here is derived from an EMBL/GenBank/DDBJ whole genome shotgun (WGS) entry which is preliminary data.</text>
</comment>
<sequence length="51" mass="5212">MEKLIAKMSQDAVWHKWVTVNSAQGSGKSGCISSAPKSGCISVAGKSGCIS</sequence>
<accession>A0ABP8ZN68</accession>
<evidence type="ECO:0000313" key="1">
    <source>
        <dbReference type="EMBL" id="GAA4760114.1"/>
    </source>
</evidence>
<gene>
    <name evidence="1" type="ORF">GCM10023329_01400</name>
</gene>
<dbReference type="RefSeq" id="WP_345608220.1">
    <property type="nucleotide sequence ID" value="NZ_BAABJV010000001.1"/>
</dbReference>
<evidence type="ECO:0000313" key="2">
    <source>
        <dbReference type="Proteomes" id="UP001501147"/>
    </source>
</evidence>